<organism evidence="7 8">
    <name type="scientific">Thalassoglobus polymorphus</name>
    <dbReference type="NCBI Taxonomy" id="2527994"/>
    <lineage>
        <taxon>Bacteria</taxon>
        <taxon>Pseudomonadati</taxon>
        <taxon>Planctomycetota</taxon>
        <taxon>Planctomycetia</taxon>
        <taxon>Planctomycetales</taxon>
        <taxon>Planctomycetaceae</taxon>
        <taxon>Thalassoglobus</taxon>
    </lineage>
</organism>
<feature type="transmembrane region" description="Helical" evidence="6">
    <location>
        <begin position="189"/>
        <end position="207"/>
    </location>
</feature>
<gene>
    <name evidence="7" type="ORF">Mal48_48770</name>
</gene>
<reference evidence="7 8" key="1">
    <citation type="submission" date="2019-02" db="EMBL/GenBank/DDBJ databases">
        <title>Deep-cultivation of Planctomycetes and their phenomic and genomic characterization uncovers novel biology.</title>
        <authorList>
            <person name="Wiegand S."/>
            <person name="Jogler M."/>
            <person name="Boedeker C."/>
            <person name="Pinto D."/>
            <person name="Vollmers J."/>
            <person name="Rivas-Marin E."/>
            <person name="Kohn T."/>
            <person name="Peeters S.H."/>
            <person name="Heuer A."/>
            <person name="Rast P."/>
            <person name="Oberbeckmann S."/>
            <person name="Bunk B."/>
            <person name="Jeske O."/>
            <person name="Meyerdierks A."/>
            <person name="Storesund J.E."/>
            <person name="Kallscheuer N."/>
            <person name="Luecker S."/>
            <person name="Lage O.M."/>
            <person name="Pohl T."/>
            <person name="Merkel B.J."/>
            <person name="Hornburger P."/>
            <person name="Mueller R.-W."/>
            <person name="Bruemmer F."/>
            <person name="Labrenz M."/>
            <person name="Spormann A.M."/>
            <person name="Op den Camp H."/>
            <person name="Overmann J."/>
            <person name="Amann R."/>
            <person name="Jetten M.S.M."/>
            <person name="Mascher T."/>
            <person name="Medema M.H."/>
            <person name="Devos D.P."/>
            <person name="Kaster A.-K."/>
            <person name="Ovreas L."/>
            <person name="Rohde M."/>
            <person name="Galperin M.Y."/>
            <person name="Jogler C."/>
        </authorList>
    </citation>
    <scope>NUCLEOTIDE SEQUENCE [LARGE SCALE GENOMIC DNA]</scope>
    <source>
        <strain evidence="7 8">Mal48</strain>
    </source>
</reference>
<name>A0A517QVE0_9PLAN</name>
<accession>A0A517QVE0</accession>
<dbReference type="InterPro" id="IPR000537">
    <property type="entry name" value="UbiA_prenyltransferase"/>
</dbReference>
<proteinExistence type="predicted"/>
<dbReference type="Pfam" id="PF01040">
    <property type="entry name" value="UbiA"/>
    <property type="match status" value="1"/>
</dbReference>
<feature type="transmembrane region" description="Helical" evidence="6">
    <location>
        <begin position="159"/>
        <end position="177"/>
    </location>
</feature>
<keyword evidence="4 6" id="KW-1133">Transmembrane helix</keyword>
<keyword evidence="7" id="KW-0808">Transferase</keyword>
<protein>
    <submittedName>
        <fullName evidence="7">Prenyltransferase</fullName>
    </submittedName>
</protein>
<feature type="transmembrane region" description="Helical" evidence="6">
    <location>
        <begin position="282"/>
        <end position="303"/>
    </location>
</feature>
<dbReference type="InterPro" id="IPR044878">
    <property type="entry name" value="UbiA_sf"/>
</dbReference>
<feature type="transmembrane region" description="Helical" evidence="6">
    <location>
        <begin position="37"/>
        <end position="60"/>
    </location>
</feature>
<dbReference type="EMBL" id="CP036267">
    <property type="protein sequence ID" value="QDT35599.1"/>
    <property type="molecule type" value="Genomic_DNA"/>
</dbReference>
<evidence type="ECO:0000256" key="6">
    <source>
        <dbReference type="SAM" id="Phobius"/>
    </source>
</evidence>
<feature type="transmembrane region" description="Helical" evidence="6">
    <location>
        <begin position="12"/>
        <end position="31"/>
    </location>
</feature>
<dbReference type="KEGG" id="tpol:Mal48_48770"/>
<keyword evidence="5 6" id="KW-0472">Membrane</keyword>
<dbReference type="PANTHER" id="PTHR42723">
    <property type="entry name" value="CHLOROPHYLL SYNTHASE"/>
    <property type="match status" value="1"/>
</dbReference>
<feature type="transmembrane region" description="Helical" evidence="6">
    <location>
        <begin position="81"/>
        <end position="99"/>
    </location>
</feature>
<keyword evidence="3 6" id="KW-0812">Transmembrane</keyword>
<dbReference type="Gene3D" id="1.10.357.140">
    <property type="entry name" value="UbiA prenyltransferase"/>
    <property type="match status" value="1"/>
</dbReference>
<evidence type="ECO:0000256" key="1">
    <source>
        <dbReference type="ARBA" id="ARBA00004141"/>
    </source>
</evidence>
<evidence type="ECO:0000313" key="7">
    <source>
        <dbReference type="EMBL" id="QDT35599.1"/>
    </source>
</evidence>
<dbReference type="GO" id="GO:0016765">
    <property type="term" value="F:transferase activity, transferring alkyl or aryl (other than methyl) groups"/>
    <property type="evidence" value="ECO:0007669"/>
    <property type="project" value="InterPro"/>
</dbReference>
<evidence type="ECO:0000256" key="2">
    <source>
        <dbReference type="ARBA" id="ARBA00022475"/>
    </source>
</evidence>
<dbReference type="PANTHER" id="PTHR42723:SF1">
    <property type="entry name" value="CHLOROPHYLL SYNTHASE, CHLOROPLASTIC"/>
    <property type="match status" value="1"/>
</dbReference>
<evidence type="ECO:0000313" key="8">
    <source>
        <dbReference type="Proteomes" id="UP000315724"/>
    </source>
</evidence>
<evidence type="ECO:0000256" key="3">
    <source>
        <dbReference type="ARBA" id="ARBA00022692"/>
    </source>
</evidence>
<dbReference type="RefSeq" id="WP_145205429.1">
    <property type="nucleotide sequence ID" value="NZ_CP036267.1"/>
</dbReference>
<comment type="subcellular location">
    <subcellularLocation>
        <location evidence="1">Membrane</location>
        <topology evidence="1">Multi-pass membrane protein</topology>
    </subcellularLocation>
</comment>
<feature type="transmembrane region" description="Helical" evidence="6">
    <location>
        <begin position="259"/>
        <end position="276"/>
    </location>
</feature>
<keyword evidence="8" id="KW-1185">Reference proteome</keyword>
<evidence type="ECO:0000256" key="4">
    <source>
        <dbReference type="ARBA" id="ARBA00022989"/>
    </source>
</evidence>
<dbReference type="AlphaFoldDB" id="A0A517QVE0"/>
<evidence type="ECO:0000256" key="5">
    <source>
        <dbReference type="ARBA" id="ARBA00023136"/>
    </source>
</evidence>
<sequence>MLPYLRLCRFPTVFTALADIAAGFLLTHAALNPASELGLLLGASACLYLSGMVFNDVFDVKQDTEERPNRPIPSGEISRRNATIFGACLMAGGLAFAYAADLRSLIIASGLAICILLYDGVMKRTPLGPLFMGACRSLNLILGASTAGIRLAGAFQQPLLWVAVCMGIYIAGVTWFAKREAKQNLRLPLLLSLLVINTGLIGLAIWLGDFAVQLGIPLPPGIANSQAVLGIWAVIAITINRRAIAAVIDPSPKKIQPSIGVMLLSVIVLNATFIYFKFGNAGIPFAVGVLLLLLPAIGLRRVIPMT</sequence>
<feature type="transmembrane region" description="Helical" evidence="6">
    <location>
        <begin position="227"/>
        <end position="247"/>
    </location>
</feature>
<dbReference type="InterPro" id="IPR050475">
    <property type="entry name" value="Prenyltransferase_related"/>
</dbReference>
<dbReference type="OrthoDB" id="2908954at2"/>
<dbReference type="GO" id="GO:0016020">
    <property type="term" value="C:membrane"/>
    <property type="evidence" value="ECO:0007669"/>
    <property type="project" value="UniProtKB-SubCell"/>
</dbReference>
<keyword evidence="2" id="KW-1003">Cell membrane</keyword>
<feature type="transmembrane region" description="Helical" evidence="6">
    <location>
        <begin position="105"/>
        <end position="121"/>
    </location>
</feature>
<dbReference type="Proteomes" id="UP000315724">
    <property type="component" value="Chromosome"/>
</dbReference>
<dbReference type="CDD" id="cd13964">
    <property type="entry name" value="PT_UbiA_1"/>
    <property type="match status" value="1"/>
</dbReference>